<dbReference type="Pfam" id="PF18946">
    <property type="entry name" value="Apex"/>
    <property type="match status" value="1"/>
</dbReference>
<evidence type="ECO:0000313" key="2">
    <source>
        <dbReference type="Proteomes" id="UP000056109"/>
    </source>
</evidence>
<dbReference type="AlphaFoldDB" id="A0A0U4Y2J1"/>
<dbReference type="RefSeq" id="WP_231948437.1">
    <property type="nucleotide sequence ID" value="NZ_LN606600.1"/>
</dbReference>
<reference evidence="2" key="1">
    <citation type="submission" date="2014-09" db="EMBL/GenBank/DDBJ databases">
        <authorList>
            <person name="Illeghems K.G."/>
        </authorList>
    </citation>
    <scope>NUCLEOTIDE SEQUENCE [LARGE SCALE GENOMIC DNA]</scope>
    <source>
        <strain evidence="2">108B</strain>
    </source>
</reference>
<accession>A0A0U4Y2J1</accession>
<evidence type="ECO:0000313" key="1">
    <source>
        <dbReference type="EMBL" id="CEF41134.1"/>
    </source>
</evidence>
<dbReference type="GeneID" id="34782864"/>
<dbReference type="Proteomes" id="UP000056109">
    <property type="component" value="Chromosome I"/>
</dbReference>
<protein>
    <submittedName>
        <fullName evidence="1">Burkholderia phage Bcep781 gp36</fullName>
    </submittedName>
</protein>
<organism evidence="1 2">
    <name type="scientific">Acetobacter senegalensis</name>
    <dbReference type="NCBI Taxonomy" id="446692"/>
    <lineage>
        <taxon>Bacteria</taxon>
        <taxon>Pseudomonadati</taxon>
        <taxon>Pseudomonadota</taxon>
        <taxon>Alphaproteobacteria</taxon>
        <taxon>Acetobacterales</taxon>
        <taxon>Acetobacteraceae</taxon>
        <taxon>Acetobacter</taxon>
    </lineage>
</organism>
<proteinExistence type="predicted"/>
<dbReference type="InterPro" id="IPR044033">
    <property type="entry name" value="GpV-like_apex"/>
</dbReference>
<sequence length="213" mass="21996">MADKYTGTKKASDGASNFNALNSAIRRILSMGGGPALVEVKAVNGNGLNPAGFVDILPMVHQQDGAGRTTPHGMIYGAPYARLQGGKRAFICDPSVGDIGIAIICARDISNVKINRKPSAPGSFRQFDLADAVYLGGYLNAAPEEYCGWINGDFHVKTAGKFIVDAAECDINCKVNVTGPVAASGDVTAGGISLEEHVHGGVQGGSSTTSTPE</sequence>
<gene>
    <name evidence="1" type="ORF">ASN_1801</name>
</gene>
<dbReference type="Gene3D" id="2.40.50.230">
    <property type="entry name" value="Gp5 N-terminal domain"/>
    <property type="match status" value="1"/>
</dbReference>
<keyword evidence="2" id="KW-1185">Reference proteome</keyword>
<dbReference type="EMBL" id="LN606600">
    <property type="protein sequence ID" value="CEF41134.1"/>
    <property type="molecule type" value="Genomic_DNA"/>
</dbReference>
<dbReference type="PATRIC" id="fig|446692.3.peg.1847"/>
<dbReference type="InterPro" id="IPR037026">
    <property type="entry name" value="Vgr_OB-fold_dom_sf"/>
</dbReference>
<dbReference type="KEGG" id="asz:ASN_1801"/>
<name>A0A0U4Y2J1_9PROT</name>